<dbReference type="AlphaFoldDB" id="A2EUM9"/>
<protein>
    <submittedName>
        <fullName evidence="3">Uncharacterized protein</fullName>
    </submittedName>
</protein>
<keyword evidence="1" id="KW-0175">Coiled coil</keyword>
<dbReference type="Proteomes" id="UP000001542">
    <property type="component" value="Unassembled WGS sequence"/>
</dbReference>
<proteinExistence type="predicted"/>
<gene>
    <name evidence="3" type="ORF">TVAG_161560</name>
</gene>
<dbReference type="EMBL" id="DS113499">
    <property type="protein sequence ID" value="EAY03617.1"/>
    <property type="molecule type" value="Genomic_DNA"/>
</dbReference>
<evidence type="ECO:0000313" key="4">
    <source>
        <dbReference type="Proteomes" id="UP000001542"/>
    </source>
</evidence>
<accession>A2EUM9</accession>
<keyword evidence="4" id="KW-1185">Reference proteome</keyword>
<dbReference type="InParanoid" id="A2EUM9"/>
<name>A2EUM9_TRIV3</name>
<dbReference type="KEGG" id="tva:4761464"/>
<reference evidence="3" key="1">
    <citation type="submission" date="2006-10" db="EMBL/GenBank/DDBJ databases">
        <authorList>
            <person name="Amadeo P."/>
            <person name="Zhao Q."/>
            <person name="Wortman J."/>
            <person name="Fraser-Liggett C."/>
            <person name="Carlton J."/>
        </authorList>
    </citation>
    <scope>NUCLEOTIDE SEQUENCE</scope>
    <source>
        <strain evidence="3">G3</strain>
    </source>
</reference>
<dbReference type="RefSeq" id="XP_001315840.1">
    <property type="nucleotide sequence ID" value="XM_001315805.1"/>
</dbReference>
<dbReference type="VEuPathDB" id="TrichDB:TVAG_161560"/>
<feature type="coiled-coil region" evidence="1">
    <location>
        <begin position="163"/>
        <end position="208"/>
    </location>
</feature>
<feature type="region of interest" description="Disordered" evidence="2">
    <location>
        <begin position="1"/>
        <end position="31"/>
    </location>
</feature>
<evidence type="ECO:0000313" key="3">
    <source>
        <dbReference type="EMBL" id="EAY03617.1"/>
    </source>
</evidence>
<reference evidence="3" key="2">
    <citation type="journal article" date="2007" name="Science">
        <title>Draft genome sequence of the sexually transmitted pathogen Trichomonas vaginalis.</title>
        <authorList>
            <person name="Carlton J.M."/>
            <person name="Hirt R.P."/>
            <person name="Silva J.C."/>
            <person name="Delcher A.L."/>
            <person name="Schatz M."/>
            <person name="Zhao Q."/>
            <person name="Wortman J.R."/>
            <person name="Bidwell S.L."/>
            <person name="Alsmark U.C.M."/>
            <person name="Besteiro S."/>
            <person name="Sicheritz-Ponten T."/>
            <person name="Noel C.J."/>
            <person name="Dacks J.B."/>
            <person name="Foster P.G."/>
            <person name="Simillion C."/>
            <person name="Van de Peer Y."/>
            <person name="Miranda-Saavedra D."/>
            <person name="Barton G.J."/>
            <person name="Westrop G.D."/>
            <person name="Mueller S."/>
            <person name="Dessi D."/>
            <person name="Fiori P.L."/>
            <person name="Ren Q."/>
            <person name="Paulsen I."/>
            <person name="Zhang H."/>
            <person name="Bastida-Corcuera F.D."/>
            <person name="Simoes-Barbosa A."/>
            <person name="Brown M.T."/>
            <person name="Hayes R.D."/>
            <person name="Mukherjee M."/>
            <person name="Okumura C.Y."/>
            <person name="Schneider R."/>
            <person name="Smith A.J."/>
            <person name="Vanacova S."/>
            <person name="Villalvazo M."/>
            <person name="Haas B.J."/>
            <person name="Pertea M."/>
            <person name="Feldblyum T.V."/>
            <person name="Utterback T.R."/>
            <person name="Shu C.L."/>
            <person name="Osoegawa K."/>
            <person name="de Jong P.J."/>
            <person name="Hrdy I."/>
            <person name="Horvathova L."/>
            <person name="Zubacova Z."/>
            <person name="Dolezal P."/>
            <person name="Malik S.B."/>
            <person name="Logsdon J.M. Jr."/>
            <person name="Henze K."/>
            <person name="Gupta A."/>
            <person name="Wang C.C."/>
            <person name="Dunne R.L."/>
            <person name="Upcroft J.A."/>
            <person name="Upcroft P."/>
            <person name="White O."/>
            <person name="Salzberg S.L."/>
            <person name="Tang P."/>
            <person name="Chiu C.-H."/>
            <person name="Lee Y.-S."/>
            <person name="Embley T.M."/>
            <person name="Coombs G.H."/>
            <person name="Mottram J.C."/>
            <person name="Tachezy J."/>
            <person name="Fraser-Liggett C.M."/>
            <person name="Johnson P.J."/>
        </authorList>
    </citation>
    <scope>NUCLEOTIDE SEQUENCE [LARGE SCALE GENOMIC DNA]</scope>
    <source>
        <strain evidence="3">G3</strain>
    </source>
</reference>
<sequence>MKRRGSTNRFNLEETKPQSPMGTLNSDNRPRSFYEGRIQIDPKSKNIIDTAQTKLQERLDLISAKLNRAKATQLNDDDLENEDILNNFKLSGKVQFYDENWKETLEKAKTEKDFNTVLASFVQNFTEINAQKVDLTELPPKSDRQYVDSLIELFSKNISEMYKKSVNQSYSQLRDQIQQAEFNLDVVSQQFEQNIDTLRKDLTRFKKQLSAQADTQYKKEQKVKELKLKLQHNTQEIPQYFPLMVPLTEPRRPAIVRDKYRPKTHTALPSLPSIHAQLVSHKFAKDLPPPSNDGAETWSDWDDMQMFDHSVPFAQ</sequence>
<evidence type="ECO:0000256" key="2">
    <source>
        <dbReference type="SAM" id="MobiDB-lite"/>
    </source>
</evidence>
<evidence type="ECO:0000256" key="1">
    <source>
        <dbReference type="SAM" id="Coils"/>
    </source>
</evidence>
<dbReference type="SMR" id="A2EUM9"/>
<organism evidence="3 4">
    <name type="scientific">Trichomonas vaginalis (strain ATCC PRA-98 / G3)</name>
    <dbReference type="NCBI Taxonomy" id="412133"/>
    <lineage>
        <taxon>Eukaryota</taxon>
        <taxon>Metamonada</taxon>
        <taxon>Parabasalia</taxon>
        <taxon>Trichomonadida</taxon>
        <taxon>Trichomonadidae</taxon>
        <taxon>Trichomonas</taxon>
    </lineage>
</organism>
<feature type="compositionally biased region" description="Polar residues" evidence="2">
    <location>
        <begin position="17"/>
        <end position="27"/>
    </location>
</feature>
<dbReference type="VEuPathDB" id="TrichDB:TVAGG3_0255600"/>